<proteinExistence type="predicted"/>
<sequence length="228" mass="21486">MPSTTSILTLLALALTAHARTNLSGCTSSKTIAYGGASILWYVPGTGEICEALDCGGGRAPPKTTVPGCAAYSGTGTYSPSYIAIATDSAKSGYATSIGSWTSSLSSVTSKVVVSGASASASASGYLSSVSSAIVVVPSTTAKATLSSAAAAAAATGTGTAAGTGGLIIDSSAVGNGTVLSTSSRTPTAASASGSSASSSATGAAGVVRLGRDAMVVIGGAVVGVALL</sequence>
<keyword evidence="1" id="KW-0732">Signal</keyword>
<dbReference type="STRING" id="86259.A0A4Z1PE09"/>
<dbReference type="EMBL" id="SNSC02000002">
    <property type="protein sequence ID" value="TID26773.1"/>
    <property type="molecule type" value="Genomic_DNA"/>
</dbReference>
<protein>
    <recommendedName>
        <fullName evidence="4">Siderophore biosynthesis</fullName>
    </recommendedName>
</protein>
<evidence type="ECO:0008006" key="4">
    <source>
        <dbReference type="Google" id="ProtNLM"/>
    </source>
</evidence>
<keyword evidence="3" id="KW-1185">Reference proteome</keyword>
<accession>A0A4Z1PE09</accession>
<organism evidence="2 3">
    <name type="scientific">Venturia nashicola</name>
    <dbReference type="NCBI Taxonomy" id="86259"/>
    <lineage>
        <taxon>Eukaryota</taxon>
        <taxon>Fungi</taxon>
        <taxon>Dikarya</taxon>
        <taxon>Ascomycota</taxon>
        <taxon>Pezizomycotina</taxon>
        <taxon>Dothideomycetes</taxon>
        <taxon>Pleosporomycetidae</taxon>
        <taxon>Venturiales</taxon>
        <taxon>Venturiaceae</taxon>
        <taxon>Venturia</taxon>
    </lineage>
</organism>
<evidence type="ECO:0000256" key="1">
    <source>
        <dbReference type="SAM" id="SignalP"/>
    </source>
</evidence>
<name>A0A4Z1PE09_9PEZI</name>
<dbReference type="Proteomes" id="UP000298493">
    <property type="component" value="Unassembled WGS sequence"/>
</dbReference>
<dbReference type="AlphaFoldDB" id="A0A4Z1PE09"/>
<evidence type="ECO:0000313" key="3">
    <source>
        <dbReference type="Proteomes" id="UP000298493"/>
    </source>
</evidence>
<evidence type="ECO:0000313" key="2">
    <source>
        <dbReference type="EMBL" id="TID26773.1"/>
    </source>
</evidence>
<feature type="chain" id="PRO_5021185457" description="Siderophore biosynthesis" evidence="1">
    <location>
        <begin position="20"/>
        <end position="228"/>
    </location>
</feature>
<comment type="caution">
    <text evidence="2">The sequence shown here is derived from an EMBL/GenBank/DDBJ whole genome shotgun (WGS) entry which is preliminary data.</text>
</comment>
<feature type="signal peptide" evidence="1">
    <location>
        <begin position="1"/>
        <end position="19"/>
    </location>
</feature>
<reference evidence="2 3" key="1">
    <citation type="submission" date="2019-04" db="EMBL/GenBank/DDBJ databases">
        <title>High contiguity whole genome sequence and gene annotation resource for two Venturia nashicola isolates.</title>
        <authorList>
            <person name="Prokchorchik M."/>
            <person name="Won K."/>
            <person name="Lee Y."/>
            <person name="Choi E.D."/>
            <person name="Segonzac C."/>
            <person name="Sohn K.H."/>
        </authorList>
    </citation>
    <scope>NUCLEOTIDE SEQUENCE [LARGE SCALE GENOMIC DNA]</scope>
    <source>
        <strain evidence="2 3">PRI2</strain>
    </source>
</reference>
<gene>
    <name evidence="2" type="ORF">E6O75_ATG01266</name>
</gene>